<dbReference type="EC" id="6.1.1.4" evidence="2"/>
<name>A0A7S3IWV6_9SPIT</name>
<dbReference type="EMBL" id="HBIH01038613">
    <property type="protein sequence ID" value="CAE0334969.1"/>
    <property type="molecule type" value="Transcribed_RNA"/>
</dbReference>
<dbReference type="FunFam" id="3.90.740.10:FF:000001">
    <property type="entry name" value="Leucine--tRNA ligase, cytoplasmic"/>
    <property type="match status" value="1"/>
</dbReference>
<dbReference type="InterPro" id="IPR002300">
    <property type="entry name" value="aa-tRNA-synth_Ia"/>
</dbReference>
<dbReference type="PANTHER" id="PTHR45794:SF1">
    <property type="entry name" value="LEUCINE--TRNA LIGASE, CYTOPLASMIC"/>
    <property type="match status" value="1"/>
</dbReference>
<dbReference type="GO" id="GO:0004823">
    <property type="term" value="F:leucine-tRNA ligase activity"/>
    <property type="evidence" value="ECO:0007669"/>
    <property type="project" value="UniProtKB-EC"/>
</dbReference>
<organism evidence="12">
    <name type="scientific">Strombidium inclinatum</name>
    <dbReference type="NCBI Taxonomy" id="197538"/>
    <lineage>
        <taxon>Eukaryota</taxon>
        <taxon>Sar</taxon>
        <taxon>Alveolata</taxon>
        <taxon>Ciliophora</taxon>
        <taxon>Intramacronucleata</taxon>
        <taxon>Spirotrichea</taxon>
        <taxon>Oligotrichia</taxon>
        <taxon>Strombidiidae</taxon>
        <taxon>Strombidium</taxon>
    </lineage>
</organism>
<dbReference type="NCBIfam" id="TIGR00395">
    <property type="entry name" value="leuS_arch"/>
    <property type="match status" value="1"/>
</dbReference>
<dbReference type="Gene3D" id="3.90.740.10">
    <property type="entry name" value="Valyl/Leucyl/Isoleucyl-tRNA synthetase, editing domain"/>
    <property type="match status" value="1"/>
</dbReference>
<protein>
    <recommendedName>
        <fullName evidence="2">leucine--tRNA ligase</fullName>
        <ecNumber evidence="2">6.1.1.4</ecNumber>
    </recommendedName>
    <alternativeName>
        <fullName evidence="8">Leucyl-tRNA synthetase</fullName>
    </alternativeName>
</protein>
<dbReference type="InterPro" id="IPR013155">
    <property type="entry name" value="M/V/L/I-tRNA-synth_anticd-bd"/>
</dbReference>
<dbReference type="SUPFAM" id="SSF47323">
    <property type="entry name" value="Anticodon-binding domain of a subclass of class I aminoacyl-tRNA synthetases"/>
    <property type="match status" value="1"/>
</dbReference>
<feature type="region of interest" description="Disordered" evidence="9">
    <location>
        <begin position="869"/>
        <end position="888"/>
    </location>
</feature>
<evidence type="ECO:0000256" key="9">
    <source>
        <dbReference type="SAM" id="MobiDB-lite"/>
    </source>
</evidence>
<comment type="similarity">
    <text evidence="1">Belongs to the class-I aminoacyl-tRNA synthetase family.</text>
</comment>
<evidence type="ECO:0000259" key="11">
    <source>
        <dbReference type="Pfam" id="PF08264"/>
    </source>
</evidence>
<dbReference type="InterPro" id="IPR009080">
    <property type="entry name" value="tRNAsynth_Ia_anticodon-bd"/>
</dbReference>
<dbReference type="InterPro" id="IPR004493">
    <property type="entry name" value="Leu-tRNA-synth_Ia_arc/euk"/>
</dbReference>
<sequence>MITTSKNPYFDSFVRWQFELLKREGYIHYGKKYTIYSELDKQPCADHDRAKGEGVGPQEYVGIKIKLLELPEVISKLAGKNVFLVAATLRPETMYGQTNCYVLPEGEYGVYEMASGEYFVCSERSARNFAFQEMTKEFGKYPCLAKLKGTDLIGKALSAPLSKYEKVYALPMTTISMTKGTGIVTSVPSDSPDDWAALRDLQTKENIRQQFGVKEEWCVPFEPLPIINIPEFGDMSAVKLVDDLKIKSQKDKDLLKVAKDKVYLKGFYEGKLLVGVAAGESVENAKPKVKKHLYEENLACPYYEPEGEVVSRTGDQCLVASCYQWFLKYGEDEWKEFVREHLNSDNFNTFNPKTQNEFNLIIDWLKEWGCTRTQGLGTTLPWDTQYVIESLSDSTIYMAYYTVASLLHGNSIDGSQIGPLGVKAEDLTPECWDFVFRKGAYPEEGCPVPKEKLVKMRHEFEYWYPMNLRVSGKDLIRNHLTMCQYNHAAVWKDQAMMPRSMYCNGYMVLNNEKMSKSSGNFLTIRDCIDQFGADATRITLADAGDGLDDANFDTDVANASILKLFVLEKWITDNLKIAFPEGSMDFAESKANFDLWDTIFENAINQGIEKCTQNYDEMKYKQALKFGFFELQSIKEDYLIAKAGKPNPYLLARFVEAQLILMNPIVPHFSQYCWKTHVFPILEKSTNYTHAAHENLNQMPWPKASAPFDKVAADRLAFMKDTKSGIRMGLEKSKTGGKKKNKKGAEPEPPKVIENCVIFTAKEYPEFQKKCLTIMQGFEFDENNKPIGDYVGTIRSSFEKKQAGLAMKFVSFQLNIAETEGKEAALKLESTFDELDCINSNKAFLFENMPQIKDIKVMNNKSEEAAAIEGTEQMRSDASPGKPAIHFF</sequence>
<evidence type="ECO:0000256" key="1">
    <source>
        <dbReference type="ARBA" id="ARBA00005594"/>
    </source>
</evidence>
<dbReference type="PANTHER" id="PTHR45794">
    <property type="entry name" value="LEUCYL-TRNA SYNTHETASE"/>
    <property type="match status" value="1"/>
</dbReference>
<keyword evidence="4" id="KW-0547">Nucleotide-binding</keyword>
<dbReference type="Gene3D" id="1.10.730.10">
    <property type="entry name" value="Isoleucyl-tRNA Synthetase, Domain 1"/>
    <property type="match status" value="1"/>
</dbReference>
<accession>A0A7S3IWV6</accession>
<keyword evidence="3" id="KW-0436">Ligase</keyword>
<gene>
    <name evidence="12" type="ORF">SINC0208_LOCUS15608</name>
</gene>
<dbReference type="GO" id="GO:0006429">
    <property type="term" value="P:leucyl-tRNA aminoacylation"/>
    <property type="evidence" value="ECO:0007669"/>
    <property type="project" value="InterPro"/>
</dbReference>
<evidence type="ECO:0000313" key="12">
    <source>
        <dbReference type="EMBL" id="CAE0334969.1"/>
    </source>
</evidence>
<evidence type="ECO:0000256" key="2">
    <source>
        <dbReference type="ARBA" id="ARBA00013164"/>
    </source>
</evidence>
<evidence type="ECO:0000256" key="3">
    <source>
        <dbReference type="ARBA" id="ARBA00022598"/>
    </source>
</evidence>
<dbReference type="GO" id="GO:0002161">
    <property type="term" value="F:aminoacyl-tRNA deacylase activity"/>
    <property type="evidence" value="ECO:0007669"/>
    <property type="project" value="InterPro"/>
</dbReference>
<dbReference type="Pfam" id="PF00133">
    <property type="entry name" value="tRNA-synt_1"/>
    <property type="match status" value="1"/>
</dbReference>
<dbReference type="GO" id="GO:0005524">
    <property type="term" value="F:ATP binding"/>
    <property type="evidence" value="ECO:0007669"/>
    <property type="project" value="UniProtKB-KW"/>
</dbReference>
<evidence type="ECO:0000256" key="7">
    <source>
        <dbReference type="ARBA" id="ARBA00023146"/>
    </source>
</evidence>
<proteinExistence type="inferred from homology"/>
<dbReference type="InterPro" id="IPR014729">
    <property type="entry name" value="Rossmann-like_a/b/a_fold"/>
</dbReference>
<evidence type="ECO:0000256" key="6">
    <source>
        <dbReference type="ARBA" id="ARBA00022917"/>
    </source>
</evidence>
<evidence type="ECO:0000259" key="10">
    <source>
        <dbReference type="Pfam" id="PF00133"/>
    </source>
</evidence>
<dbReference type="SUPFAM" id="SSF50677">
    <property type="entry name" value="ValRS/IleRS/LeuRS editing domain"/>
    <property type="match status" value="1"/>
</dbReference>
<dbReference type="AlphaFoldDB" id="A0A7S3IWV6"/>
<dbReference type="InterPro" id="IPR009008">
    <property type="entry name" value="Val/Leu/Ile-tRNA-synth_edit"/>
</dbReference>
<feature type="domain" description="Aminoacyl-tRNA synthetase class Ia" evidence="10">
    <location>
        <begin position="10"/>
        <end position="552"/>
    </location>
</feature>
<reference evidence="12" key="1">
    <citation type="submission" date="2021-01" db="EMBL/GenBank/DDBJ databases">
        <authorList>
            <person name="Corre E."/>
            <person name="Pelletier E."/>
            <person name="Niang G."/>
            <person name="Scheremetjew M."/>
            <person name="Finn R."/>
            <person name="Kale V."/>
            <person name="Holt S."/>
            <person name="Cochrane G."/>
            <person name="Meng A."/>
            <person name="Brown T."/>
            <person name="Cohen L."/>
        </authorList>
    </citation>
    <scope>NUCLEOTIDE SEQUENCE</scope>
    <source>
        <strain evidence="12">S3</strain>
    </source>
</reference>
<evidence type="ECO:0000256" key="8">
    <source>
        <dbReference type="ARBA" id="ARBA00030520"/>
    </source>
</evidence>
<keyword evidence="7" id="KW-0030">Aminoacyl-tRNA synthetase</keyword>
<evidence type="ECO:0000256" key="4">
    <source>
        <dbReference type="ARBA" id="ARBA00022741"/>
    </source>
</evidence>
<dbReference type="Pfam" id="PF08264">
    <property type="entry name" value="Anticodon_1"/>
    <property type="match status" value="1"/>
</dbReference>
<evidence type="ECO:0000256" key="5">
    <source>
        <dbReference type="ARBA" id="ARBA00022840"/>
    </source>
</evidence>
<feature type="domain" description="Methionyl/Valyl/Leucyl/Isoleucyl-tRNA synthetase anticodon-binding" evidence="11">
    <location>
        <begin position="599"/>
        <end position="726"/>
    </location>
</feature>
<dbReference type="SUPFAM" id="SSF52374">
    <property type="entry name" value="Nucleotidylyl transferase"/>
    <property type="match status" value="1"/>
</dbReference>
<keyword evidence="6" id="KW-0648">Protein biosynthesis</keyword>
<keyword evidence="5" id="KW-0067">ATP-binding</keyword>
<dbReference type="Gene3D" id="3.40.50.620">
    <property type="entry name" value="HUPs"/>
    <property type="match status" value="1"/>
</dbReference>